<dbReference type="SMART" id="SM00886">
    <property type="entry name" value="Dabb"/>
    <property type="match status" value="1"/>
</dbReference>
<dbReference type="Gene3D" id="3.30.70.100">
    <property type="match status" value="1"/>
</dbReference>
<keyword evidence="3" id="KW-1185">Reference proteome</keyword>
<evidence type="ECO:0000313" key="2">
    <source>
        <dbReference type="EMBL" id="ORC91661.1"/>
    </source>
</evidence>
<evidence type="ECO:0000259" key="1">
    <source>
        <dbReference type="PROSITE" id="PS51502"/>
    </source>
</evidence>
<dbReference type="AlphaFoldDB" id="A0A1X0P4A0"/>
<dbReference type="VEuPathDB" id="TriTrypDB:TM35_000052570"/>
<organism evidence="2 3">
    <name type="scientific">Trypanosoma theileri</name>
    <dbReference type="NCBI Taxonomy" id="67003"/>
    <lineage>
        <taxon>Eukaryota</taxon>
        <taxon>Discoba</taxon>
        <taxon>Euglenozoa</taxon>
        <taxon>Kinetoplastea</taxon>
        <taxon>Metakinetoplastina</taxon>
        <taxon>Trypanosomatida</taxon>
        <taxon>Trypanosomatidae</taxon>
        <taxon>Trypanosoma</taxon>
    </lineage>
</organism>
<comment type="caution">
    <text evidence="2">The sequence shown here is derived from an EMBL/GenBank/DDBJ whole genome shotgun (WGS) entry which is preliminary data.</text>
</comment>
<sequence>MSSKICHVVMFSLNPAKLKAVLPSDDDIERHLQNIRKLVPGVLDVQMGPAGTALYEGYVNCNGDYTHCLVSRHVDVEALRVYATHPTHLELAQKLASAFEKPPVRIDFALKE</sequence>
<accession>A0A1X0P4A0</accession>
<dbReference type="PANTHER" id="PTHR37832:SF1">
    <property type="entry name" value="STRESS-RESPONSE A_B BARREL DOMAIN-CONTAINING PROTEIN"/>
    <property type="match status" value="1"/>
</dbReference>
<dbReference type="SUPFAM" id="SSF54909">
    <property type="entry name" value="Dimeric alpha+beta barrel"/>
    <property type="match status" value="1"/>
</dbReference>
<dbReference type="RefSeq" id="XP_028885727.1">
    <property type="nucleotide sequence ID" value="XM_029022912.1"/>
</dbReference>
<dbReference type="Proteomes" id="UP000192257">
    <property type="component" value="Unassembled WGS sequence"/>
</dbReference>
<protein>
    <submittedName>
        <fullName evidence="2">Diagnostic antigen</fullName>
    </submittedName>
</protein>
<dbReference type="STRING" id="67003.A0A1X0P4A0"/>
<dbReference type="OrthoDB" id="42919at2759"/>
<dbReference type="Pfam" id="PF07876">
    <property type="entry name" value="Dabb"/>
    <property type="match status" value="1"/>
</dbReference>
<gene>
    <name evidence="2" type="ORF">TM35_000052570</name>
</gene>
<reference evidence="2 3" key="1">
    <citation type="submission" date="2017-03" db="EMBL/GenBank/DDBJ databases">
        <title>An alternative strategy for trypanosome survival in the mammalian bloodstream revealed through genome and transcriptome analysis of the ubiquitous bovine parasite Trypanosoma (Megatrypanum) theileri.</title>
        <authorList>
            <person name="Kelly S."/>
            <person name="Ivens A."/>
            <person name="Mott A."/>
            <person name="O'Neill E."/>
            <person name="Emms D."/>
            <person name="Macleod O."/>
            <person name="Voorheis P."/>
            <person name="Matthews J."/>
            <person name="Matthews K."/>
            <person name="Carrington M."/>
        </authorList>
    </citation>
    <scope>NUCLEOTIDE SEQUENCE [LARGE SCALE GENOMIC DNA]</scope>
    <source>
        <strain evidence="2">Edinburgh</strain>
    </source>
</reference>
<evidence type="ECO:0000313" key="3">
    <source>
        <dbReference type="Proteomes" id="UP000192257"/>
    </source>
</evidence>
<name>A0A1X0P4A0_9TRYP</name>
<dbReference type="GeneID" id="39982692"/>
<proteinExistence type="predicted"/>
<dbReference type="InterPro" id="IPR011008">
    <property type="entry name" value="Dimeric_a/b-barrel"/>
</dbReference>
<dbReference type="PANTHER" id="PTHR37832">
    <property type="entry name" value="BLL2683 PROTEIN"/>
    <property type="match status" value="1"/>
</dbReference>
<feature type="domain" description="Stress-response A/B barrel" evidence="1">
    <location>
        <begin position="5"/>
        <end position="108"/>
    </location>
</feature>
<dbReference type="PROSITE" id="PS51502">
    <property type="entry name" value="S_R_A_B_BARREL"/>
    <property type="match status" value="1"/>
</dbReference>
<dbReference type="InterPro" id="IPR013097">
    <property type="entry name" value="Dabb"/>
</dbReference>
<dbReference type="EMBL" id="NBCO01000005">
    <property type="protein sequence ID" value="ORC91661.1"/>
    <property type="molecule type" value="Genomic_DNA"/>
</dbReference>